<comment type="similarity">
    <text evidence="1">Belongs to the Cu-Zn superoxide dismutase family.</text>
</comment>
<evidence type="ECO:0000313" key="4">
    <source>
        <dbReference type="EMBL" id="GCF09452.1"/>
    </source>
</evidence>
<dbReference type="EMBL" id="BIXY01000043">
    <property type="protein sequence ID" value="GCF09452.1"/>
    <property type="molecule type" value="Genomic_DNA"/>
</dbReference>
<keyword evidence="5" id="KW-1185">Reference proteome</keyword>
<evidence type="ECO:0000256" key="2">
    <source>
        <dbReference type="SAM" id="MobiDB-lite"/>
    </source>
</evidence>
<reference evidence="4 5" key="1">
    <citation type="submission" date="2019-01" db="EMBL/GenBank/DDBJ databases">
        <title>Draft genome sequence of Dictyobacter sp. Uno17.</title>
        <authorList>
            <person name="Wang C.M."/>
            <person name="Zheng Y."/>
            <person name="Sakai Y."/>
            <person name="Abe K."/>
            <person name="Yokota A."/>
            <person name="Yabe S."/>
        </authorList>
    </citation>
    <scope>NUCLEOTIDE SEQUENCE [LARGE SCALE GENOMIC DNA]</scope>
    <source>
        <strain evidence="4 5">Uno17</strain>
    </source>
</reference>
<organism evidence="4 5">
    <name type="scientific">Dictyobacter arantiisoli</name>
    <dbReference type="NCBI Taxonomy" id="2014874"/>
    <lineage>
        <taxon>Bacteria</taxon>
        <taxon>Bacillati</taxon>
        <taxon>Chloroflexota</taxon>
        <taxon>Ktedonobacteria</taxon>
        <taxon>Ktedonobacterales</taxon>
        <taxon>Dictyobacteraceae</taxon>
        <taxon>Dictyobacter</taxon>
    </lineage>
</organism>
<name>A0A5A5TDA9_9CHLR</name>
<dbReference type="GO" id="GO:0006801">
    <property type="term" value="P:superoxide metabolic process"/>
    <property type="evidence" value="ECO:0007669"/>
    <property type="project" value="InterPro"/>
</dbReference>
<dbReference type="Gene3D" id="2.60.40.200">
    <property type="entry name" value="Superoxide dismutase, copper/zinc binding domain"/>
    <property type="match status" value="1"/>
</dbReference>
<evidence type="ECO:0000313" key="5">
    <source>
        <dbReference type="Proteomes" id="UP000322530"/>
    </source>
</evidence>
<proteinExistence type="inferred from homology"/>
<gene>
    <name evidence="4" type="ORF">KDI_30160</name>
</gene>
<dbReference type="RefSeq" id="WP_149402391.1">
    <property type="nucleotide sequence ID" value="NZ_BIXY01000043.1"/>
</dbReference>
<evidence type="ECO:0000256" key="1">
    <source>
        <dbReference type="ARBA" id="ARBA00010457"/>
    </source>
</evidence>
<evidence type="ECO:0000256" key="3">
    <source>
        <dbReference type="SAM" id="SignalP"/>
    </source>
</evidence>
<feature type="compositionally biased region" description="Polar residues" evidence="2">
    <location>
        <begin position="35"/>
        <end position="68"/>
    </location>
</feature>
<feature type="chain" id="PRO_5022988705" description="Superoxide dismutase copper/zinc binding domain-containing protein" evidence="3">
    <location>
        <begin position="26"/>
        <end position="302"/>
    </location>
</feature>
<feature type="region of interest" description="Disordered" evidence="2">
    <location>
        <begin position="31"/>
        <end position="68"/>
    </location>
</feature>
<keyword evidence="3" id="KW-0732">Signal</keyword>
<protein>
    <recommendedName>
        <fullName evidence="6">Superoxide dismutase copper/zinc binding domain-containing protein</fullName>
    </recommendedName>
</protein>
<feature type="signal peptide" evidence="3">
    <location>
        <begin position="1"/>
        <end position="25"/>
    </location>
</feature>
<dbReference type="Proteomes" id="UP000322530">
    <property type="component" value="Unassembled WGS sequence"/>
</dbReference>
<comment type="caution">
    <text evidence="4">The sequence shown here is derived from an EMBL/GenBank/DDBJ whole genome shotgun (WGS) entry which is preliminary data.</text>
</comment>
<accession>A0A5A5TDA9</accession>
<dbReference type="GO" id="GO:0046872">
    <property type="term" value="F:metal ion binding"/>
    <property type="evidence" value="ECO:0007669"/>
    <property type="project" value="InterPro"/>
</dbReference>
<dbReference type="AlphaFoldDB" id="A0A5A5TDA9"/>
<dbReference type="OrthoDB" id="4617389at2"/>
<sequence length="302" mass="31718">MFTVISLCLLILTAGCHLFDSTAEAAIPTATPTARNAQQASPTAKAKNTPTAKHTSTAPTQASANLNHQPTGTIHLAYDASAKTLNVQGTVNGLAPNSTHTLQIASDTCANPKPTTGQYTLPAIKADTNGHATFNTTFKNVTGGIQASGLAINVLSNHKTGNRTEQVSIACKNINNTHRSTNLQFSLGPTAAPNEKATGKVQLGVKNNSTTVQISARELLPNSSHAATIRMGTCQQPGKVIYDLKNIKADSNGNIHQSTTFKNASNLPSSNMAVFILANPTNTTTKQDSNDLIMCGNLRMTQ</sequence>
<dbReference type="InterPro" id="IPR036423">
    <property type="entry name" value="SOD-like_Cu/Zn_dom_sf"/>
</dbReference>
<evidence type="ECO:0008006" key="6">
    <source>
        <dbReference type="Google" id="ProtNLM"/>
    </source>
</evidence>